<evidence type="ECO:0000313" key="2">
    <source>
        <dbReference type="Proteomes" id="UP000195321"/>
    </source>
</evidence>
<sequence>MPKIIKPTKANILAVPFGAKIAKTIEMGIKIKKGPAIHRPKNKIEVKNIEMKPKYSLIALSFLEKMNYTD</sequence>
<evidence type="ECO:0000313" key="1">
    <source>
        <dbReference type="EMBL" id="OUM46181.1"/>
    </source>
</evidence>
<comment type="caution">
    <text evidence="1">The sequence shown here is derived from an EMBL/GenBank/DDBJ whole genome shotgun (WGS) entry which is preliminary data.</text>
</comment>
<reference evidence="1 2" key="1">
    <citation type="submission" date="2017-02" db="EMBL/GenBank/DDBJ databases">
        <title>Bacillus pseudomycoides isolate FSL K6-0042.</title>
        <authorList>
            <person name="Kovac J."/>
        </authorList>
    </citation>
    <scope>NUCLEOTIDE SEQUENCE [LARGE SCALE GENOMIC DNA]</scope>
    <source>
        <strain evidence="1 2">FSL K6-0042</strain>
    </source>
</reference>
<organism evidence="1 2">
    <name type="scientific">Bacillus pseudomycoides</name>
    <dbReference type="NCBI Taxonomy" id="64104"/>
    <lineage>
        <taxon>Bacteria</taxon>
        <taxon>Bacillati</taxon>
        <taxon>Bacillota</taxon>
        <taxon>Bacilli</taxon>
        <taxon>Bacillales</taxon>
        <taxon>Bacillaceae</taxon>
        <taxon>Bacillus</taxon>
        <taxon>Bacillus cereus group</taxon>
    </lineage>
</organism>
<dbReference type="EMBL" id="MWPX01000057">
    <property type="protein sequence ID" value="OUM46181.1"/>
    <property type="molecule type" value="Genomic_DNA"/>
</dbReference>
<proteinExistence type="predicted"/>
<name>A0A1Y3MBC7_9BACI</name>
<dbReference type="Proteomes" id="UP000195321">
    <property type="component" value="Unassembled WGS sequence"/>
</dbReference>
<dbReference type="AlphaFoldDB" id="A0A1Y3MBC7"/>
<gene>
    <name evidence="1" type="ORF">BW425_25200</name>
</gene>
<accession>A0A1Y3MBC7</accession>
<protein>
    <submittedName>
        <fullName evidence="1">Uncharacterized protein</fullName>
    </submittedName>
</protein>
<dbReference type="RefSeq" id="WP_033671414.1">
    <property type="nucleotide sequence ID" value="NZ_CP189809.1"/>
</dbReference>